<evidence type="ECO:0000313" key="3">
    <source>
        <dbReference type="Proteomes" id="UP000026961"/>
    </source>
</evidence>
<protein>
    <submittedName>
        <fullName evidence="2">Uncharacterized protein</fullName>
    </submittedName>
</protein>
<sequence>MYTKCGVGAAVSSSGCPRAVVEGLRRRRRRRLRAPPHVVLSPASSHSECSANSLSHPHRRLYTEIPNHRHRNGGTRTGLRR</sequence>
<keyword evidence="3" id="KW-1185">Reference proteome</keyword>
<dbReference type="HOGENOM" id="CLU_2577709_0_0_1"/>
<reference evidence="2" key="1">
    <citation type="submission" date="2013-08" db="EMBL/GenBank/DDBJ databases">
        <title>Oryza genome evolution.</title>
        <authorList>
            <person name="Wing R.A."/>
            <person name="Panaud O."/>
            <person name="Oliveira A.C."/>
        </authorList>
    </citation>
    <scope>NUCLEOTIDE SEQUENCE</scope>
</reference>
<feature type="compositionally biased region" description="Basic residues" evidence="1">
    <location>
        <begin position="68"/>
        <end position="81"/>
    </location>
</feature>
<dbReference type="AlphaFoldDB" id="A0A0D9Y3M5"/>
<dbReference type="Proteomes" id="UP000026961">
    <property type="component" value="Chromosome 1"/>
</dbReference>
<evidence type="ECO:0000256" key="1">
    <source>
        <dbReference type="SAM" id="MobiDB-lite"/>
    </source>
</evidence>
<feature type="region of interest" description="Disordered" evidence="1">
    <location>
        <begin position="32"/>
        <end position="81"/>
    </location>
</feature>
<dbReference type="EnsemblPlants" id="OGLUM01G04410.1">
    <property type="protein sequence ID" value="OGLUM01G04410.1"/>
    <property type="gene ID" value="OGLUM01G04410"/>
</dbReference>
<organism evidence="2">
    <name type="scientific">Oryza glumipatula</name>
    <dbReference type="NCBI Taxonomy" id="40148"/>
    <lineage>
        <taxon>Eukaryota</taxon>
        <taxon>Viridiplantae</taxon>
        <taxon>Streptophyta</taxon>
        <taxon>Embryophyta</taxon>
        <taxon>Tracheophyta</taxon>
        <taxon>Spermatophyta</taxon>
        <taxon>Magnoliopsida</taxon>
        <taxon>Liliopsida</taxon>
        <taxon>Poales</taxon>
        <taxon>Poaceae</taxon>
        <taxon>BOP clade</taxon>
        <taxon>Oryzoideae</taxon>
        <taxon>Oryzeae</taxon>
        <taxon>Oryzinae</taxon>
        <taxon>Oryza</taxon>
    </lineage>
</organism>
<feature type="compositionally biased region" description="Polar residues" evidence="1">
    <location>
        <begin position="42"/>
        <end position="55"/>
    </location>
</feature>
<evidence type="ECO:0000313" key="2">
    <source>
        <dbReference type="EnsemblPlants" id="OGLUM01G04410.1"/>
    </source>
</evidence>
<proteinExistence type="predicted"/>
<reference evidence="2" key="3">
    <citation type="submission" date="2018-05" db="EMBL/GenBank/DDBJ databases">
        <title>OgluRS3 (Oryza glumaepatula Reference Sequence Version 3).</title>
        <authorList>
            <person name="Zhang J."/>
            <person name="Kudrna D."/>
            <person name="Lee S."/>
            <person name="Talag J."/>
            <person name="Welchert J."/>
            <person name="Wing R.A."/>
        </authorList>
    </citation>
    <scope>NUCLEOTIDE SEQUENCE [LARGE SCALE GENOMIC DNA]</scope>
</reference>
<dbReference type="PROSITE" id="PS51257">
    <property type="entry name" value="PROKAR_LIPOPROTEIN"/>
    <property type="match status" value="1"/>
</dbReference>
<reference evidence="2" key="2">
    <citation type="submission" date="2015-04" db="UniProtKB">
        <authorList>
            <consortium name="EnsemblPlants"/>
        </authorList>
    </citation>
    <scope>IDENTIFICATION</scope>
</reference>
<dbReference type="Gramene" id="OGLUM01G04410.1">
    <property type="protein sequence ID" value="OGLUM01G04410.1"/>
    <property type="gene ID" value="OGLUM01G04410"/>
</dbReference>
<name>A0A0D9Y3M5_9ORYZ</name>
<accession>A0A0D9Y3M5</accession>